<dbReference type="PANTHER" id="PTHR17695">
    <property type="entry name" value="SMALL SUBUNIT PROCESSOME COMPONENT 20 HOMOLOG"/>
    <property type="match status" value="1"/>
</dbReference>
<evidence type="ECO:0000313" key="5">
    <source>
        <dbReference type="EMBL" id="RKP25205.1"/>
    </source>
</evidence>
<organism evidence="5 6">
    <name type="scientific">Syncephalis pseudoplumigaleata</name>
    <dbReference type="NCBI Taxonomy" id="1712513"/>
    <lineage>
        <taxon>Eukaryota</taxon>
        <taxon>Fungi</taxon>
        <taxon>Fungi incertae sedis</taxon>
        <taxon>Zoopagomycota</taxon>
        <taxon>Zoopagomycotina</taxon>
        <taxon>Zoopagomycetes</taxon>
        <taxon>Zoopagales</taxon>
        <taxon>Piptocephalidaceae</taxon>
        <taxon>Syncephalis</taxon>
    </lineage>
</organism>
<sequence length="1900" mass="214881">LKSTLSSSTQTARQYAFEILSLYDQLPLLVVESGQRPDPCLLLGECAQVEQIPNTVQDYRGKFVYLRKWASLAEIGRLSPLYEEALVRLCIGMLTINLSVLWPEAISALKRIASHDGELVWRVLYEQLARFEDETRLAEDSLAPALLVRFETMMNEELRQLHPAKDTTAGHGSISLTCPSLGRVLAARQLTMARYHEQQHFVYYQLFNCDLPSQRLDYWNYHRQLLLALTELPQLAEKHSRDYVPMFLQLYHEDYRPSFEHEETPESTRHRGLLLERSARVTHERMEHFLRLFGKIRNPGALYKAPELSAIYWQLLSKGEQKVQGLALDCLLTWRPKHVLEHADELRNLLDDYKFRDQLAAFSLTPGEEGAIHGEHRPHVMPYVIRILYGRMVGRKGRGSAKTSMGARRTAILAALGSFQPDELVMFMDLMLEPFAAIRASISLPMTGPFAFDDVAARALADIPIRRQIGLLNALEDVVKQLGSRIEAHLPMLFGLLLYLARYAHERLAALPISNNDNDDNSSSNEERIEREQMKQVRQQSLRRLVDLFELNVIVTDYRHFMPAMFAAFLSERVDQLDVESTQSPSAVLEMFVAWSSTPDYAVYLVDYNDKVIAKCLDCLSAKKVQPSVISAVLTLVEHLLALPDPDAMSIDDDADDGHNAHVAAASSSSSSSIDYVASALTRRLLHPYIPQLLVQFNTMLQKQTADKSSDTTLVRREIGVLSRVAGLVEGEYQVQQLVELLAPFLRKPTRHVPEHVKADILRIVAGFLPLIEALRTQPTLLTRYYNEYTALLAQLASRDCRILLSDVMAQFARIDPSVSIAAELVAELNAFTGRRLGEPDFERRLQAFSRINDHLYAQLTPRQWMPVLYCYLYALSDTEELAIRGSAAYGLRRYIDRVHEHLHDDAAALAPWQDMLVRVVYAGVKRALRVRAEVVRQEAVLVLAHMTKQLATLPLFAGMACLLADGDDEASFFHNVYHIQLHRRIRAVQRLAQMCHDGRLSAMVLTQLILPLLDHFLFDADRIADHNLVTATIGAVGAAAGSIPWNAYYGLVRKFLKAVKTKPDLERVMVRALMSTLEHFHFDLSQAKIDTAPTSKEDNNNNSNGDDEAGNGDKDEGDDDEGGDEGEVFIDAPSSSFVPVETATRIHTLLTTRLLPELMTFIRPKEEEQVKTRVPMAMALAKILRHLPETSLRIQLPSLVVILCQSLRYKTQDARDCTRDTLNKLALFLGASYLRFIVVELRNALTRGFQRHVLGYTLHSLLATLQPTLKPSDVVDCLDLLMETLTEDIFGSIGEEKETEELTGKTKEMRSMRSYDSYEILARIVPYAAVDRLILPVKDIMSETSSIKVMRKVDQVLVRLATGINHNPDFKAQSLAQFCHGLVALDAKIALPKLKPRDQRTMRDLNYEVQLTRDTAEKQDYYAVNVHRFVALGLTVLLTAFKRGRFDLSGNNTEHLGYLNKLVDAVGNATYSQHASVMAQSFKVLAVLCPLPLHGLSNGRTAIVKRVFEVLSKTTDTGSELCQACFRLLTVIIRQCPQVPVSEAQLTFLINMIKPDIEETEKQATTFNLIRAMVARKFMAPEMYDLMDALRELLVTSQTDQVRAQCRQIYLQFLLEYPQGDKRVKTQLGFLVANLSYVHESGRESVMELLHAIITKFDTALLAPHWEMFLMALVLSLVNDESNRCREMAASLIRVLLKRASDASLSNIHTMLTQWFDKQEAPAMQRAAVQTFGLMVESLGQKTNQHIATWLARLEQCLEKHTAMDDEEDAAANNDDDDEDEHRIAGWELIYFSLATFTKIAKQYPDTIYRPQTIGIWRKIVALQLYPHTWIRLSSARLLGLYFAKVDSATLTLSHAPKTALWIEGDKLKSLAATIARQLKSPLLTDDMGTQVIKNLFFI</sequence>
<feature type="region of interest" description="Disordered" evidence="1">
    <location>
        <begin position="1092"/>
        <end position="1131"/>
    </location>
</feature>
<dbReference type="InterPro" id="IPR057525">
    <property type="entry name" value="UTP20_C"/>
</dbReference>
<dbReference type="InterPro" id="IPR011430">
    <property type="entry name" value="UTP20_N"/>
</dbReference>
<evidence type="ECO:0000259" key="2">
    <source>
        <dbReference type="Pfam" id="PF07539"/>
    </source>
</evidence>
<feature type="domain" description="U3 small nucleolar RNA-associated protein 20" evidence="3">
    <location>
        <begin position="1166"/>
        <end position="1384"/>
    </location>
</feature>
<dbReference type="Pfam" id="PF20416">
    <property type="entry name" value="UTP20"/>
    <property type="match status" value="1"/>
</dbReference>
<dbReference type="Gene3D" id="1.25.10.10">
    <property type="entry name" value="Leucine-rich Repeat Variant"/>
    <property type="match status" value="1"/>
</dbReference>
<protein>
    <submittedName>
        <fullName evidence="5">Armadillo-type protein</fullName>
    </submittedName>
</protein>
<dbReference type="Pfam" id="PF23099">
    <property type="entry name" value="UTP20_C"/>
    <property type="match status" value="1"/>
</dbReference>
<feature type="domain" description="U3 small nucleolar RNA-associated protein 20 N-terminal" evidence="2">
    <location>
        <begin position="282"/>
        <end position="930"/>
    </location>
</feature>
<evidence type="ECO:0000259" key="3">
    <source>
        <dbReference type="Pfam" id="PF20416"/>
    </source>
</evidence>
<gene>
    <name evidence="5" type="ORF">SYNPS1DRAFT_10528</name>
</gene>
<name>A0A4P9YZ27_9FUNG</name>
<dbReference type="GO" id="GO:0030686">
    <property type="term" value="C:90S preribosome"/>
    <property type="evidence" value="ECO:0007669"/>
    <property type="project" value="TreeGrafter"/>
</dbReference>
<keyword evidence="6" id="KW-1185">Reference proteome</keyword>
<feature type="region of interest" description="Disordered" evidence="1">
    <location>
        <begin position="514"/>
        <end position="533"/>
    </location>
</feature>
<evidence type="ECO:0000313" key="6">
    <source>
        <dbReference type="Proteomes" id="UP000278143"/>
    </source>
</evidence>
<evidence type="ECO:0000259" key="4">
    <source>
        <dbReference type="Pfam" id="PF23099"/>
    </source>
</evidence>
<dbReference type="GO" id="GO:0032040">
    <property type="term" value="C:small-subunit processome"/>
    <property type="evidence" value="ECO:0007669"/>
    <property type="project" value="TreeGrafter"/>
</dbReference>
<reference evidence="6" key="1">
    <citation type="journal article" date="2018" name="Nat. Microbiol.">
        <title>Leveraging single-cell genomics to expand the fungal tree of life.</title>
        <authorList>
            <person name="Ahrendt S.R."/>
            <person name="Quandt C.A."/>
            <person name="Ciobanu D."/>
            <person name="Clum A."/>
            <person name="Salamov A."/>
            <person name="Andreopoulos B."/>
            <person name="Cheng J.F."/>
            <person name="Woyke T."/>
            <person name="Pelin A."/>
            <person name="Henrissat B."/>
            <person name="Reynolds N.K."/>
            <person name="Benny G.L."/>
            <person name="Smith M.E."/>
            <person name="James T.Y."/>
            <person name="Grigoriev I.V."/>
        </authorList>
    </citation>
    <scope>NUCLEOTIDE SEQUENCE [LARGE SCALE GENOMIC DNA]</scope>
    <source>
        <strain evidence="6">Benny S71-1</strain>
    </source>
</reference>
<dbReference type="PANTHER" id="PTHR17695:SF11">
    <property type="entry name" value="SMALL SUBUNIT PROCESSOME COMPONENT 20 HOMOLOG"/>
    <property type="match status" value="1"/>
</dbReference>
<dbReference type="InterPro" id="IPR011989">
    <property type="entry name" value="ARM-like"/>
</dbReference>
<feature type="non-terminal residue" evidence="5">
    <location>
        <position position="1900"/>
    </location>
</feature>
<feature type="compositionally biased region" description="Acidic residues" evidence="1">
    <location>
        <begin position="1106"/>
        <end position="1129"/>
    </location>
</feature>
<dbReference type="InterPro" id="IPR016024">
    <property type="entry name" value="ARM-type_fold"/>
</dbReference>
<dbReference type="EMBL" id="KZ989842">
    <property type="protein sequence ID" value="RKP25205.1"/>
    <property type="molecule type" value="Genomic_DNA"/>
</dbReference>
<dbReference type="InterPro" id="IPR052575">
    <property type="entry name" value="SSU_processome_comp_20"/>
</dbReference>
<dbReference type="SUPFAM" id="SSF48371">
    <property type="entry name" value="ARM repeat"/>
    <property type="match status" value="2"/>
</dbReference>
<accession>A0A4P9YZ27</accession>
<dbReference type="Proteomes" id="UP000278143">
    <property type="component" value="Unassembled WGS sequence"/>
</dbReference>
<feature type="non-terminal residue" evidence="5">
    <location>
        <position position="1"/>
    </location>
</feature>
<dbReference type="Pfam" id="PF07539">
    <property type="entry name" value="UTP20_N"/>
    <property type="match status" value="1"/>
</dbReference>
<dbReference type="OrthoDB" id="360653at2759"/>
<evidence type="ECO:0000256" key="1">
    <source>
        <dbReference type="SAM" id="MobiDB-lite"/>
    </source>
</evidence>
<proteinExistence type="predicted"/>
<feature type="domain" description="U3 small nucleolar RNA-associated protein 20 C-terminal" evidence="4">
    <location>
        <begin position="1727"/>
        <end position="1900"/>
    </location>
</feature>
<dbReference type="InterPro" id="IPR046523">
    <property type="entry name" value="UTP20_dom"/>
</dbReference>